<dbReference type="RefSeq" id="WP_107151466.1">
    <property type="nucleotide sequence ID" value="NZ_PYUC01000007.1"/>
</dbReference>
<dbReference type="AlphaFoldDB" id="A0A2T3XT64"/>
<dbReference type="EMBL" id="PYUC01000007">
    <property type="protein sequence ID" value="PTB19720.1"/>
    <property type="molecule type" value="Genomic_DNA"/>
</dbReference>
<dbReference type="InterPro" id="IPR027843">
    <property type="entry name" value="DUF4440"/>
</dbReference>
<organism evidence="2 3">
    <name type="scientific">Trinickia symbiotica</name>
    <dbReference type="NCBI Taxonomy" id="863227"/>
    <lineage>
        <taxon>Bacteria</taxon>
        <taxon>Pseudomonadati</taxon>
        <taxon>Pseudomonadota</taxon>
        <taxon>Betaproteobacteria</taxon>
        <taxon>Burkholderiales</taxon>
        <taxon>Burkholderiaceae</taxon>
        <taxon>Trinickia</taxon>
    </lineage>
</organism>
<dbReference type="Proteomes" id="UP000240638">
    <property type="component" value="Unassembled WGS sequence"/>
</dbReference>
<evidence type="ECO:0000313" key="3">
    <source>
        <dbReference type="Proteomes" id="UP000240638"/>
    </source>
</evidence>
<name>A0A2T3XT64_9BURK</name>
<dbReference type="SUPFAM" id="SSF54427">
    <property type="entry name" value="NTF2-like"/>
    <property type="match status" value="1"/>
</dbReference>
<reference evidence="2 3" key="1">
    <citation type="submission" date="2018-03" db="EMBL/GenBank/DDBJ databases">
        <title>Whole genome analyses suggest that Burkholderia sensu lato contains two further novel genera in the rhizoxinica-symbiotica group Mycetohabitans gen. nov., and Trinickia gen. nov.: implications for the evolution of diazotrophy and nodulation in the Burkholderiaceae.</title>
        <authorList>
            <person name="Estrada De Los Santos P."/>
            <person name="Palmer M."/>
            <person name="Chavez-Ramirez B."/>
            <person name="Steenkamp E.T."/>
            <person name="Hirsch A.M."/>
            <person name="Manyaka P."/>
            <person name="Maluk M."/>
            <person name="Lafos M."/>
            <person name="Crook M."/>
            <person name="Gross E."/>
            <person name="Simon M.F."/>
            <person name="Bueno Dos Reis Junior F."/>
            <person name="Poole P.S."/>
            <person name="Venter S.N."/>
            <person name="James E.K."/>
        </authorList>
    </citation>
    <scope>NUCLEOTIDE SEQUENCE [LARGE SCALE GENOMIC DNA]</scope>
    <source>
        <strain evidence="2 3">JPY-366</strain>
    </source>
</reference>
<evidence type="ECO:0000259" key="1">
    <source>
        <dbReference type="Pfam" id="PF14534"/>
    </source>
</evidence>
<evidence type="ECO:0000313" key="2">
    <source>
        <dbReference type="EMBL" id="PTB19720.1"/>
    </source>
</evidence>
<sequence length="124" mass="13786">MTDDERAIRDLVDTWMTASKAGDTATVLSLITDDIVFMLPGHEPFGKAQFAEMSKKQQGMRIEGSSKIIELQVLGDWAFMRNYVDVTVTPPGAAPIRRTGYTLTLVRKNAEGRWQLARDANLVA</sequence>
<comment type="caution">
    <text evidence="2">The sequence shown here is derived from an EMBL/GenBank/DDBJ whole genome shotgun (WGS) entry which is preliminary data.</text>
</comment>
<accession>A0A2T3XT64</accession>
<gene>
    <name evidence="2" type="ORF">C9I57_14955</name>
</gene>
<dbReference type="InterPro" id="IPR032710">
    <property type="entry name" value="NTF2-like_dom_sf"/>
</dbReference>
<dbReference type="Gene3D" id="3.10.450.50">
    <property type="match status" value="1"/>
</dbReference>
<dbReference type="NCBIfam" id="TIGR02246">
    <property type="entry name" value="SgcJ/EcaC family oxidoreductase"/>
    <property type="match status" value="1"/>
</dbReference>
<dbReference type="InterPro" id="IPR011944">
    <property type="entry name" value="Steroid_delta5-4_isomerase"/>
</dbReference>
<feature type="domain" description="DUF4440" evidence="1">
    <location>
        <begin position="8"/>
        <end position="116"/>
    </location>
</feature>
<dbReference type="Pfam" id="PF14534">
    <property type="entry name" value="DUF4440"/>
    <property type="match status" value="1"/>
</dbReference>
<proteinExistence type="predicted"/>
<protein>
    <submittedName>
        <fullName evidence="2">DUF4440 domain-containing protein</fullName>
    </submittedName>
</protein>